<accession>A0A7D4CJW8</accession>
<dbReference type="InterPro" id="IPR003593">
    <property type="entry name" value="AAA+_ATPase"/>
</dbReference>
<keyword evidence="6" id="KW-0812">Transmembrane</keyword>
<protein>
    <submittedName>
        <fullName evidence="8">AAA family ATPase</fullName>
    </submittedName>
</protein>
<feature type="transmembrane region" description="Helical" evidence="6">
    <location>
        <begin position="46"/>
        <end position="70"/>
    </location>
</feature>
<evidence type="ECO:0000256" key="3">
    <source>
        <dbReference type="ARBA" id="ARBA00023054"/>
    </source>
</evidence>
<dbReference type="PANTHER" id="PTHR23077">
    <property type="entry name" value="AAA-FAMILY ATPASE"/>
    <property type="match status" value="1"/>
</dbReference>
<dbReference type="Gene3D" id="1.10.8.60">
    <property type="match status" value="2"/>
</dbReference>
<dbReference type="GO" id="GO:0005524">
    <property type="term" value="F:ATP binding"/>
    <property type="evidence" value="ECO:0007669"/>
    <property type="project" value="UniProtKB-KW"/>
</dbReference>
<keyword evidence="6" id="KW-0472">Membrane</keyword>
<feature type="region of interest" description="Disordered" evidence="5">
    <location>
        <begin position="124"/>
        <end position="143"/>
    </location>
</feature>
<name>A0A7D4CJW8_9BACL</name>
<evidence type="ECO:0000256" key="5">
    <source>
        <dbReference type="SAM" id="MobiDB-lite"/>
    </source>
</evidence>
<evidence type="ECO:0000259" key="7">
    <source>
        <dbReference type="SMART" id="SM00382"/>
    </source>
</evidence>
<dbReference type="EMBL" id="CP048104">
    <property type="protein sequence ID" value="QKG83278.1"/>
    <property type="molecule type" value="Genomic_DNA"/>
</dbReference>
<evidence type="ECO:0000256" key="6">
    <source>
        <dbReference type="SAM" id="Phobius"/>
    </source>
</evidence>
<keyword evidence="1 4" id="KW-0547">Nucleotide-binding</keyword>
<dbReference type="Pfam" id="PF00004">
    <property type="entry name" value="AAA"/>
    <property type="match status" value="2"/>
</dbReference>
<dbReference type="PROSITE" id="PS00674">
    <property type="entry name" value="AAA"/>
    <property type="match status" value="2"/>
</dbReference>
<evidence type="ECO:0000313" key="9">
    <source>
        <dbReference type="Proteomes" id="UP000503088"/>
    </source>
</evidence>
<dbReference type="AlphaFoldDB" id="A0A7D4CJW8"/>
<feature type="domain" description="AAA+ ATPase" evidence="7">
    <location>
        <begin position="188"/>
        <end position="325"/>
    </location>
</feature>
<dbReference type="InterPro" id="IPR027417">
    <property type="entry name" value="P-loop_NTPase"/>
</dbReference>
<keyword evidence="2 4" id="KW-0067">ATP-binding</keyword>
<proteinExistence type="inferred from homology"/>
<keyword evidence="9" id="KW-1185">Reference proteome</keyword>
<evidence type="ECO:0000256" key="4">
    <source>
        <dbReference type="RuleBase" id="RU003651"/>
    </source>
</evidence>
<reference evidence="8 9" key="1">
    <citation type="submission" date="2020-01" db="EMBL/GenBank/DDBJ databases">
        <authorList>
            <person name="Gulvik C.A."/>
            <person name="Batra D.G."/>
        </authorList>
    </citation>
    <scope>NUCLEOTIDE SEQUENCE [LARGE SCALE GENOMIC DNA]</scope>
    <source>
        <strain evidence="8 9">W9323</strain>
    </source>
</reference>
<evidence type="ECO:0000256" key="1">
    <source>
        <dbReference type="ARBA" id="ARBA00022741"/>
    </source>
</evidence>
<dbReference type="Gene3D" id="3.40.50.300">
    <property type="entry name" value="P-loop containing nucleotide triphosphate hydrolases"/>
    <property type="match status" value="2"/>
</dbReference>
<feature type="transmembrane region" description="Helical" evidence="6">
    <location>
        <begin position="90"/>
        <end position="108"/>
    </location>
</feature>
<feature type="transmembrane region" description="Helical" evidence="6">
    <location>
        <begin position="6"/>
        <end position="25"/>
    </location>
</feature>
<dbReference type="SUPFAM" id="SSF52540">
    <property type="entry name" value="P-loop containing nucleoside triphosphate hydrolases"/>
    <property type="match status" value="2"/>
</dbReference>
<dbReference type="InterPro" id="IPR050168">
    <property type="entry name" value="AAA_ATPase_domain"/>
</dbReference>
<dbReference type="KEGG" id="kpul:GXN76_01555"/>
<gene>
    <name evidence="8" type="ORF">GXN76_01555</name>
</gene>
<dbReference type="FunFam" id="3.40.50.300:FF:001025">
    <property type="entry name" value="ATPase family, AAA domain-containing 2B"/>
    <property type="match status" value="2"/>
</dbReference>
<dbReference type="InterPro" id="IPR003959">
    <property type="entry name" value="ATPase_AAA_core"/>
</dbReference>
<dbReference type="InterPro" id="IPR003960">
    <property type="entry name" value="ATPase_AAA_CS"/>
</dbReference>
<keyword evidence="6" id="KW-1133">Transmembrane helix</keyword>
<evidence type="ECO:0000313" key="8">
    <source>
        <dbReference type="EMBL" id="QKG83278.1"/>
    </source>
</evidence>
<dbReference type="GO" id="GO:0016887">
    <property type="term" value="F:ATP hydrolysis activity"/>
    <property type="evidence" value="ECO:0007669"/>
    <property type="project" value="InterPro"/>
</dbReference>
<comment type="similarity">
    <text evidence="4">Belongs to the AAA ATPase family.</text>
</comment>
<dbReference type="SMART" id="SM00382">
    <property type="entry name" value="AAA"/>
    <property type="match status" value="2"/>
</dbReference>
<evidence type="ECO:0000256" key="2">
    <source>
        <dbReference type="ARBA" id="ARBA00022840"/>
    </source>
</evidence>
<dbReference type="RefSeq" id="WP_173219718.1">
    <property type="nucleotide sequence ID" value="NZ_CP048104.1"/>
</dbReference>
<sequence>MISIVGALFQLIFWLLVIAMIWFFFSKVLPKIKEYRQIWFGRFPRFNQALVVLTILIAVMVVAFNVWFWMMTNSFFEAFTGIFKGLLDTLFLFVLSAFFIPLGGGYYLQRKELKTLSQQPVYEEPEPVMERHTGDEDEKEQPQTLKVEPDPQAFEHLIDMEPAINVLKESLEFPIHHPELMEKYRIKPPTGLLLYGPPGTGKTTLARAASKYFGCSFFPVKAGELLSSAVGSSEEKLREVFDQAKSNRPSIIFFDEIDSIATKRDGSNMNRPSDVLLTPLLTELDGFDGREGVFVMAATNRLDVLDEAVLRPGRFDRHIKVDLPGLEGRKKLIRHFLFGRPVKDVDVDHWAQVFERKSPAWMEGIIDQAVIEAAKREGQGFKATGITNEDIRKACPDLVDNFVKKESNPQAFDRLIGMERPIEVLKEALEFPIKHPKLMDKFKIKPPAGLLLYGPPGTGKTALARAAAEYFGCAFFPVKAGELLEKWVGSSQENLRNLFKKARENKPSIIFFDEIDSIAMRREGGIESSNDQLLTPLLTELDGFEGREGVFVIAATNRKDTLDEAVIRPGRFDRHVEVSLPDLEGRKKLIRHFLKGRPVDRVDIDYLAEIFEERSPAWIQGIIDQAVIDVAKEEGRRGIEVKLTNQDIERIVRMQDQTET</sequence>
<organism evidence="8 9">
    <name type="scientific">Kroppenstedtia pulmonis</name>
    <dbReference type="NCBI Taxonomy" id="1380685"/>
    <lineage>
        <taxon>Bacteria</taxon>
        <taxon>Bacillati</taxon>
        <taxon>Bacillota</taxon>
        <taxon>Bacilli</taxon>
        <taxon>Bacillales</taxon>
        <taxon>Thermoactinomycetaceae</taxon>
        <taxon>Kroppenstedtia</taxon>
    </lineage>
</organism>
<feature type="domain" description="AAA+ ATPase" evidence="7">
    <location>
        <begin position="446"/>
        <end position="582"/>
    </location>
</feature>
<dbReference type="Proteomes" id="UP000503088">
    <property type="component" value="Chromosome"/>
</dbReference>
<keyword evidence="3" id="KW-0175">Coiled coil</keyword>